<evidence type="ECO:0000256" key="1">
    <source>
        <dbReference type="PROSITE-ProRule" id="PRU00708"/>
    </source>
</evidence>
<dbReference type="GO" id="GO:0019005">
    <property type="term" value="C:SCF ubiquitin ligase complex"/>
    <property type="evidence" value="ECO:0007669"/>
    <property type="project" value="TreeGrafter"/>
</dbReference>
<dbReference type="InterPro" id="IPR006553">
    <property type="entry name" value="Leu-rich_rpt_Cys-con_subtyp"/>
</dbReference>
<protein>
    <submittedName>
        <fullName evidence="2">17559_t:CDS:1</fullName>
    </submittedName>
</protein>
<proteinExistence type="predicted"/>
<name>A0A9N9I1Q6_9GLOM</name>
<keyword evidence="3" id="KW-1185">Reference proteome</keyword>
<dbReference type="Proteomes" id="UP000789570">
    <property type="component" value="Unassembled WGS sequence"/>
</dbReference>
<comment type="caution">
    <text evidence="2">The sequence shown here is derived from an EMBL/GenBank/DDBJ whole genome shotgun (WGS) entry which is preliminary data.</text>
</comment>
<organism evidence="2 3">
    <name type="scientific">Funneliformis caledonium</name>
    <dbReference type="NCBI Taxonomy" id="1117310"/>
    <lineage>
        <taxon>Eukaryota</taxon>
        <taxon>Fungi</taxon>
        <taxon>Fungi incertae sedis</taxon>
        <taxon>Mucoromycota</taxon>
        <taxon>Glomeromycotina</taxon>
        <taxon>Glomeromycetes</taxon>
        <taxon>Glomerales</taxon>
        <taxon>Glomeraceae</taxon>
        <taxon>Funneliformis</taxon>
    </lineage>
</organism>
<accession>A0A9N9I1Q6</accession>
<evidence type="ECO:0000313" key="2">
    <source>
        <dbReference type="EMBL" id="CAG8715702.1"/>
    </source>
</evidence>
<dbReference type="Gene3D" id="3.80.10.10">
    <property type="entry name" value="Ribonuclease Inhibitor"/>
    <property type="match status" value="2"/>
</dbReference>
<dbReference type="InterPro" id="IPR002885">
    <property type="entry name" value="PPR_rpt"/>
</dbReference>
<sequence length="729" mass="83168">LIKATMNTPAADYYVREIKDLGLQFFTKNQFHVLLNYYISRKDAQGVQSLWQEMLNLENNSIIDFKPNSYSYVRYIGFLCKMNLLDKAIKTLHTMENEGIRPFQREFLDYVIQPLAMNKHPQVAWQFLSSYRKRVLSSPNIYSNYYSLILEAFVKQNDLNAARRVLVDMELIGVELDDKAKEILASIQNIKVQLGEDEAYEYGLIPVFNAGKQITKQMSTKSLEKALPTECIHEIISHLTQDSKALNNCIRTNRLFARLSAPLLYKNPWKYFSIEEEEGELVKREINPKGALLIGTYLSCLENDLSVEFSSLKENYILITAKTSLDYISFTRHISVPTMYRFLEAMVATATTSNVERSRMIQEAFLALSKAFNDRCTSIDSLETCWQTTCDIFSPMIRRFPNVAHLDLLQYENTDDTLRFIIENCKRLRVFKLVVRNCTPILLSNLVEKQKGCLDELCIKITASPKSLLAGLSPSVIAKITDLRINGLQIDHALDGLKFQKLRSLDISDCHSVEDKTFNVVEFGKMLTEVNLSETKVSEEAIIALASHCKQNLKKMIMLPCGAADSVEKGIKALATHCPNLVEFRLDVIRVEIKSIMDLVKSCKGMQVLVLGGVEINNEDCLLDELMESIRSNISHSITMLDLREWGVSENSVIELVRDCRKLSKLFLRYCRNVNDNCIKSICKFLAGNLKHLDVSNCPLVTPDVITKAELELVDCRIIYASRLYCIDI</sequence>
<dbReference type="EMBL" id="CAJVPQ010009481">
    <property type="protein sequence ID" value="CAG8715702.1"/>
    <property type="molecule type" value="Genomic_DNA"/>
</dbReference>
<evidence type="ECO:0000313" key="3">
    <source>
        <dbReference type="Proteomes" id="UP000789570"/>
    </source>
</evidence>
<feature type="non-terminal residue" evidence="2">
    <location>
        <position position="729"/>
    </location>
</feature>
<feature type="repeat" description="PPR" evidence="1">
    <location>
        <begin position="68"/>
        <end position="102"/>
    </location>
</feature>
<gene>
    <name evidence="2" type="ORF">FCALED_LOCUS14143</name>
</gene>
<dbReference type="PANTHER" id="PTHR13318">
    <property type="entry name" value="PARTNER OF PAIRED, ISOFORM B-RELATED"/>
    <property type="match status" value="1"/>
</dbReference>
<dbReference type="SUPFAM" id="SSF52047">
    <property type="entry name" value="RNI-like"/>
    <property type="match status" value="1"/>
</dbReference>
<dbReference type="OrthoDB" id="423607at2759"/>
<dbReference type="GO" id="GO:0031146">
    <property type="term" value="P:SCF-dependent proteasomal ubiquitin-dependent protein catabolic process"/>
    <property type="evidence" value="ECO:0007669"/>
    <property type="project" value="TreeGrafter"/>
</dbReference>
<dbReference type="InterPro" id="IPR032675">
    <property type="entry name" value="LRR_dom_sf"/>
</dbReference>
<dbReference type="Gene3D" id="1.25.40.10">
    <property type="entry name" value="Tetratricopeptide repeat domain"/>
    <property type="match status" value="1"/>
</dbReference>
<dbReference type="SMART" id="SM00367">
    <property type="entry name" value="LRR_CC"/>
    <property type="match status" value="4"/>
</dbReference>
<dbReference type="InterPro" id="IPR011990">
    <property type="entry name" value="TPR-like_helical_dom_sf"/>
</dbReference>
<dbReference type="PROSITE" id="PS51375">
    <property type="entry name" value="PPR"/>
    <property type="match status" value="1"/>
</dbReference>
<reference evidence="2" key="1">
    <citation type="submission" date="2021-06" db="EMBL/GenBank/DDBJ databases">
        <authorList>
            <person name="Kallberg Y."/>
            <person name="Tangrot J."/>
            <person name="Rosling A."/>
        </authorList>
    </citation>
    <scope>NUCLEOTIDE SEQUENCE</scope>
    <source>
        <strain evidence="2">UK204</strain>
    </source>
</reference>
<dbReference type="AlphaFoldDB" id="A0A9N9I1Q6"/>